<keyword evidence="9" id="KW-0949">S-adenosyl-L-methionine</keyword>
<keyword evidence="17" id="KW-1185">Reference proteome</keyword>
<dbReference type="EMBL" id="CAJGYO010000002">
    <property type="protein sequence ID" value="CAD6214639.1"/>
    <property type="molecule type" value="Genomic_DNA"/>
</dbReference>
<dbReference type="GO" id="GO:0005737">
    <property type="term" value="C:cytoplasm"/>
    <property type="evidence" value="ECO:0007669"/>
    <property type="project" value="UniProtKB-SubCell"/>
</dbReference>
<gene>
    <name evidence="16" type="ORF">NCGR_LOCUS10010</name>
</gene>
<evidence type="ECO:0000256" key="13">
    <source>
        <dbReference type="PROSITE-ProRule" id="PRU00023"/>
    </source>
</evidence>
<evidence type="ECO:0000256" key="9">
    <source>
        <dbReference type="ARBA" id="ARBA00022691"/>
    </source>
</evidence>
<keyword evidence="14" id="KW-0472">Membrane</keyword>
<evidence type="ECO:0000256" key="3">
    <source>
        <dbReference type="ARBA" id="ARBA00004496"/>
    </source>
</evidence>
<dbReference type="InterPro" id="IPR051038">
    <property type="entry name" value="RMT2/GAMT_Mtase"/>
</dbReference>
<dbReference type="SUPFAM" id="SSF53335">
    <property type="entry name" value="S-adenosyl-L-methionine-dependent methyltransferases"/>
    <property type="match status" value="1"/>
</dbReference>
<evidence type="ECO:0000256" key="14">
    <source>
        <dbReference type="SAM" id="Phobius"/>
    </source>
</evidence>
<comment type="subcellular location">
    <subcellularLocation>
        <location evidence="3">Cytoplasm</location>
    </subcellularLocation>
    <subcellularLocation>
        <location evidence="2">Nucleus</location>
    </subcellularLocation>
</comment>
<keyword evidence="14" id="KW-1133">Transmembrane helix</keyword>
<evidence type="ECO:0000256" key="10">
    <source>
        <dbReference type="ARBA" id="ARBA00023242"/>
    </source>
</evidence>
<evidence type="ECO:0000256" key="12">
    <source>
        <dbReference type="ARBA" id="ARBA00031724"/>
    </source>
</evidence>
<keyword evidence="6" id="KW-0963">Cytoplasm</keyword>
<dbReference type="GO" id="GO:0032259">
    <property type="term" value="P:methylation"/>
    <property type="evidence" value="ECO:0007669"/>
    <property type="project" value="UniProtKB-KW"/>
</dbReference>
<dbReference type="PANTHER" id="PTHR32379">
    <property type="entry name" value="GUANIDINOACETATE N-METHYLTRANSFERASE"/>
    <property type="match status" value="1"/>
</dbReference>
<evidence type="ECO:0000256" key="1">
    <source>
        <dbReference type="ARBA" id="ARBA00002207"/>
    </source>
</evidence>
<dbReference type="SUPFAM" id="SSF48403">
    <property type="entry name" value="Ankyrin repeat"/>
    <property type="match status" value="1"/>
</dbReference>
<keyword evidence="13" id="KW-0040">ANK repeat</keyword>
<evidence type="ECO:0000256" key="5">
    <source>
        <dbReference type="ARBA" id="ARBA00018778"/>
    </source>
</evidence>
<dbReference type="Proteomes" id="UP000604825">
    <property type="component" value="Unassembled WGS sequence"/>
</dbReference>
<evidence type="ECO:0000256" key="7">
    <source>
        <dbReference type="ARBA" id="ARBA00022603"/>
    </source>
</evidence>
<organism evidence="16 17">
    <name type="scientific">Miscanthus lutarioriparius</name>
    <dbReference type="NCBI Taxonomy" id="422564"/>
    <lineage>
        <taxon>Eukaryota</taxon>
        <taxon>Viridiplantae</taxon>
        <taxon>Streptophyta</taxon>
        <taxon>Embryophyta</taxon>
        <taxon>Tracheophyta</taxon>
        <taxon>Spermatophyta</taxon>
        <taxon>Magnoliopsida</taxon>
        <taxon>Liliopsida</taxon>
        <taxon>Poales</taxon>
        <taxon>Poaceae</taxon>
        <taxon>PACMAD clade</taxon>
        <taxon>Panicoideae</taxon>
        <taxon>Andropogonodae</taxon>
        <taxon>Andropogoneae</taxon>
        <taxon>Saccharinae</taxon>
        <taxon>Miscanthus</taxon>
    </lineage>
</organism>
<dbReference type="PANTHER" id="PTHR32379:SF1">
    <property type="entry name" value="GUANIDINOACETATE N-METHYLTRANSFERASE"/>
    <property type="match status" value="1"/>
</dbReference>
<dbReference type="PROSITE" id="PS50297">
    <property type="entry name" value="ANK_REP_REGION"/>
    <property type="match status" value="1"/>
</dbReference>
<dbReference type="AlphaFoldDB" id="A0A811N409"/>
<dbReference type="InterPro" id="IPR026480">
    <property type="entry name" value="RMT2_dom"/>
</dbReference>
<dbReference type="Gene3D" id="1.25.40.20">
    <property type="entry name" value="Ankyrin repeat-containing domain"/>
    <property type="match status" value="1"/>
</dbReference>
<dbReference type="Pfam" id="PF12796">
    <property type="entry name" value="Ank_2"/>
    <property type="match status" value="1"/>
</dbReference>
<proteinExistence type="predicted"/>
<evidence type="ECO:0000313" key="16">
    <source>
        <dbReference type="EMBL" id="CAD6214639.1"/>
    </source>
</evidence>
<evidence type="ECO:0000256" key="11">
    <source>
        <dbReference type="ARBA" id="ARBA00031001"/>
    </source>
</evidence>
<evidence type="ECO:0000313" key="17">
    <source>
        <dbReference type="Proteomes" id="UP000604825"/>
    </source>
</evidence>
<dbReference type="PROSITE" id="PS51559">
    <property type="entry name" value="SAM_RMT2"/>
    <property type="match status" value="1"/>
</dbReference>
<evidence type="ECO:0000256" key="8">
    <source>
        <dbReference type="ARBA" id="ARBA00022679"/>
    </source>
</evidence>
<name>A0A811N409_9POAL</name>
<dbReference type="InterPro" id="IPR002110">
    <property type="entry name" value="Ankyrin_rpt"/>
</dbReference>
<comment type="caution">
    <text evidence="16">The sequence shown here is derived from an EMBL/GenBank/DDBJ whole genome shotgun (WGS) entry which is preliminary data.</text>
</comment>
<dbReference type="InterPro" id="IPR029063">
    <property type="entry name" value="SAM-dependent_MTases_sf"/>
</dbReference>
<keyword evidence="8" id="KW-0808">Transferase</keyword>
<dbReference type="InterPro" id="IPR036770">
    <property type="entry name" value="Ankyrin_rpt-contain_sf"/>
</dbReference>
<keyword evidence="10" id="KW-0539">Nucleus</keyword>
<protein>
    <recommendedName>
        <fullName evidence="5">Protein arginine N-methyltransferase 2</fullName>
    </recommendedName>
    <alternativeName>
        <fullName evidence="11">Protein-arginine N5-methyltransferase</fullName>
    </alternativeName>
    <alternativeName>
        <fullName evidence="12">Type IV protein arginine N-methyltransferase</fullName>
    </alternativeName>
</protein>
<dbReference type="SMART" id="SM00248">
    <property type="entry name" value="ANK"/>
    <property type="match status" value="1"/>
</dbReference>
<dbReference type="FunFam" id="1.25.40.20:FF:000307">
    <property type="entry name" value="Protein arginine N-methyltransferase 2"/>
    <property type="match status" value="1"/>
</dbReference>
<keyword evidence="14" id="KW-0812">Transmembrane</keyword>
<dbReference type="GO" id="GO:0016274">
    <property type="term" value="F:protein-arginine N-methyltransferase activity"/>
    <property type="evidence" value="ECO:0007669"/>
    <property type="project" value="InterPro"/>
</dbReference>
<feature type="domain" description="RMT2" evidence="15">
    <location>
        <begin position="111"/>
        <end position="391"/>
    </location>
</feature>
<feature type="transmembrane region" description="Helical" evidence="14">
    <location>
        <begin position="254"/>
        <end position="271"/>
    </location>
</feature>
<accession>A0A811N409</accession>
<comment type="subunit">
    <text evidence="4">Monomer.</text>
</comment>
<dbReference type="InterPro" id="IPR017408">
    <property type="entry name" value="Arginine_N-MeTrfase_2"/>
</dbReference>
<evidence type="ECO:0000256" key="4">
    <source>
        <dbReference type="ARBA" id="ARBA00011245"/>
    </source>
</evidence>
<dbReference type="GO" id="GO:0005634">
    <property type="term" value="C:nucleus"/>
    <property type="evidence" value="ECO:0007669"/>
    <property type="project" value="UniProtKB-SubCell"/>
</dbReference>
<keyword evidence="7" id="KW-0489">Methyltransferase</keyword>
<dbReference type="PROSITE" id="PS50088">
    <property type="entry name" value="ANK_REPEAT"/>
    <property type="match status" value="1"/>
</dbReference>
<evidence type="ECO:0000259" key="15">
    <source>
        <dbReference type="PROSITE" id="PS51559"/>
    </source>
</evidence>
<dbReference type="OrthoDB" id="19014at2759"/>
<comment type="function">
    <text evidence="1">S-adenosyl-L-methionine-dependent protein-arginine N-methyltransferase that methylates the delta-nitrogen atom of arginine residues to form N5-methylarginine (type IV) in target proteins. Monomethylates ribosomal protein L12.</text>
</comment>
<dbReference type="Gene3D" id="3.40.50.150">
    <property type="entry name" value="Vaccinia Virus protein VP39"/>
    <property type="match status" value="2"/>
</dbReference>
<dbReference type="PIRSF" id="PIRSF038148">
    <property type="entry name" value="Arginine_N-mtfrase-2"/>
    <property type="match status" value="1"/>
</dbReference>
<feature type="repeat" description="ANK" evidence="13">
    <location>
        <begin position="37"/>
        <end position="69"/>
    </location>
</feature>
<sequence>MAAAPEELLCAAAKSGEEEEVAKLLASGADATHFDADGLTPLMHAAAGGHAGVARLLLDCGAPWNALSPSGLSAGDLASDPDTYDILLDHALLSELVLGTVARRQAVPANASDGAPAEGYLESRVSFSEERVMDAESKAVMMAWERPLMEAHARAVCQGGGKVLNVGFGMGLVDEAIQRYEPEEHTIVEAHPEVYERMLKLGWGEKKNVRIVFGRWQDVMPQLGSYDGITYLLPLLIHFSVVMFGHRCCNDKCFLVWGLGVALSMVCLVGIQEYGEVGQKLKIGNFWSIFFDTYGEYYEDMREFHQHLPKLLKPGGIYSYFNGLCGDNAFFHAVYCQLVALELANLGYSTQFIPLPVKDCLAEEVWKGVKQKYWQLDTYYLPACQSESESE</sequence>
<reference evidence="16" key="1">
    <citation type="submission" date="2020-10" db="EMBL/GenBank/DDBJ databases">
        <authorList>
            <person name="Han B."/>
            <person name="Lu T."/>
            <person name="Zhao Q."/>
            <person name="Huang X."/>
            <person name="Zhao Y."/>
        </authorList>
    </citation>
    <scope>NUCLEOTIDE SEQUENCE</scope>
</reference>
<evidence type="ECO:0000256" key="2">
    <source>
        <dbReference type="ARBA" id="ARBA00004123"/>
    </source>
</evidence>
<evidence type="ECO:0000256" key="6">
    <source>
        <dbReference type="ARBA" id="ARBA00022490"/>
    </source>
</evidence>